<dbReference type="GO" id="GO:0046856">
    <property type="term" value="P:phosphatidylinositol dephosphorylation"/>
    <property type="evidence" value="ECO:0007669"/>
    <property type="project" value="InterPro"/>
</dbReference>
<dbReference type="OrthoDB" id="62798at2759"/>
<keyword evidence="4" id="KW-1185">Reference proteome</keyword>
<evidence type="ECO:0000259" key="2">
    <source>
        <dbReference type="SMART" id="SM00128"/>
    </source>
</evidence>
<dbReference type="InterPro" id="IPR000300">
    <property type="entry name" value="IPPc"/>
</dbReference>
<dbReference type="InterPro" id="IPR046985">
    <property type="entry name" value="IP5"/>
</dbReference>
<comment type="caution">
    <text evidence="3">The sequence shown here is derived from an EMBL/GenBank/DDBJ whole genome shotgun (WGS) entry which is preliminary data.</text>
</comment>
<feature type="domain" description="Inositol polyphosphate-related phosphatase" evidence="2">
    <location>
        <begin position="208"/>
        <end position="590"/>
    </location>
</feature>
<dbReference type="EMBL" id="MKKU01000019">
    <property type="protein sequence ID" value="RNF27014.1"/>
    <property type="molecule type" value="Genomic_DNA"/>
</dbReference>
<dbReference type="GO" id="GO:0004439">
    <property type="term" value="F:phosphatidylinositol-4,5-bisphosphate 5-phosphatase activity"/>
    <property type="evidence" value="ECO:0007669"/>
    <property type="project" value="TreeGrafter"/>
</dbReference>
<accession>A0A3R7LGU0</accession>
<proteinExistence type="predicted"/>
<evidence type="ECO:0000313" key="4">
    <source>
        <dbReference type="Proteomes" id="UP000284403"/>
    </source>
</evidence>
<protein>
    <submittedName>
        <fullName evidence="3">Inositol 5-phosphatase-like protein</fullName>
    </submittedName>
</protein>
<dbReference type="Pfam" id="PF22669">
    <property type="entry name" value="Exo_endo_phos2"/>
    <property type="match status" value="1"/>
</dbReference>
<dbReference type="GeneID" id="40314309"/>
<dbReference type="InterPro" id="IPR036691">
    <property type="entry name" value="Endo/exonu/phosph_ase_sf"/>
</dbReference>
<feature type="compositionally biased region" description="Polar residues" evidence="1">
    <location>
        <begin position="1"/>
        <end position="10"/>
    </location>
</feature>
<evidence type="ECO:0000313" key="3">
    <source>
        <dbReference type="EMBL" id="RNF27014.1"/>
    </source>
</evidence>
<dbReference type="AlphaFoldDB" id="A0A3R7LGU0"/>
<dbReference type="SMART" id="SM00128">
    <property type="entry name" value="IPPc"/>
    <property type="match status" value="1"/>
</dbReference>
<dbReference type="PANTHER" id="PTHR11200:SF300">
    <property type="entry name" value="TYPE II INOSITOL 1,4,5-TRISPHOSPHATE 5-PHOSPHATASE"/>
    <property type="match status" value="1"/>
</dbReference>
<dbReference type="Proteomes" id="UP000284403">
    <property type="component" value="Unassembled WGS sequence"/>
</dbReference>
<gene>
    <name evidence="3" type="ORF">Tco025E_00698</name>
</gene>
<dbReference type="RefSeq" id="XP_029232220.1">
    <property type="nucleotide sequence ID" value="XM_029367638.1"/>
</dbReference>
<dbReference type="PANTHER" id="PTHR11200">
    <property type="entry name" value="INOSITOL 5-PHOSPHATASE"/>
    <property type="match status" value="1"/>
</dbReference>
<dbReference type="Gene3D" id="3.60.10.10">
    <property type="entry name" value="Endonuclease/exonuclease/phosphatase"/>
    <property type="match status" value="1"/>
</dbReference>
<reference evidence="3 4" key="1">
    <citation type="journal article" date="2018" name="BMC Genomics">
        <title>Genomic comparison of Trypanosoma conorhini and Trypanosoma rangeli to Trypanosoma cruzi strains of high and low virulence.</title>
        <authorList>
            <person name="Bradwell K.R."/>
            <person name="Koparde V.N."/>
            <person name="Matveyev A.V."/>
            <person name="Serrano M.G."/>
            <person name="Alves J.M."/>
            <person name="Parikh H."/>
            <person name="Huang B."/>
            <person name="Lee V."/>
            <person name="Espinosa-Alvarez O."/>
            <person name="Ortiz P.A."/>
            <person name="Costa-Martins A.G."/>
            <person name="Teixeira M.M."/>
            <person name="Buck G.A."/>
        </authorList>
    </citation>
    <scope>NUCLEOTIDE SEQUENCE [LARGE SCALE GENOMIC DNA]</scope>
    <source>
        <strain evidence="3 4">025E</strain>
    </source>
</reference>
<name>A0A3R7LGU0_9TRYP</name>
<dbReference type="SUPFAM" id="SSF56219">
    <property type="entry name" value="DNase I-like"/>
    <property type="match status" value="1"/>
</dbReference>
<evidence type="ECO:0000256" key="1">
    <source>
        <dbReference type="SAM" id="MobiDB-lite"/>
    </source>
</evidence>
<organism evidence="3 4">
    <name type="scientific">Trypanosoma conorhini</name>
    <dbReference type="NCBI Taxonomy" id="83891"/>
    <lineage>
        <taxon>Eukaryota</taxon>
        <taxon>Discoba</taxon>
        <taxon>Euglenozoa</taxon>
        <taxon>Kinetoplastea</taxon>
        <taxon>Metakinetoplastina</taxon>
        <taxon>Trypanosomatida</taxon>
        <taxon>Trypanosomatidae</taxon>
        <taxon>Trypanosoma</taxon>
    </lineage>
</organism>
<feature type="region of interest" description="Disordered" evidence="1">
    <location>
        <begin position="1"/>
        <end position="72"/>
    </location>
</feature>
<sequence length="777" mass="86366">MSKQPPNNFSKRGCNCGIASAKTSPPLQEERDMPERLTASPYQSGGGRRRRYGGSDEGSSSSSDRDNDKAPRVGGVVAAKEGGWTFLSKIYACIMSLFAMMRYVTLLLFFGHAAARAAHGPDAYAVTEKDADFPAEGRNSTEQGSWATPKRFGLPTPRPLFDSVTDAESESSYSFSSSRVSDAARRRFQANLLIRKSLETERTESLLKNLRVHACTWNVDQQPPPTSNNGFYEWLLGRQLMEKLTAYNASGKEIRSNSDGTRPPFPIAEFPDVVIVTIQEVEMGGVVLVREYTETGVAWTEAIVDALNKVSEHRVWYRKVKFLQLVGLVLILVVRCAHIDYVANVRASLTRTGAMKGVWGNKGSLGIRATIYGKRFLFIAAHFVAHKHNERARTLNYRASLKELCFQLPEEVDDEMDVFQTFSAANDASMGQNDVESRSRLSLLLRKIRHSSSTLLEKKVLDKYDYVFFLGDLNSRLHGVKGNDIRRLVRKGEFDRLICHDEIRQGMVSGDTFDGFQEALISFPPTYKFDHETDLYDTSRKKRDPAWCDRILFRVCLPCEDSGGGYDSDAEDDIGEKTAVNTQARRSTGPLHDSSTCVYDSTTLSSSLPELMPSKVEVHEPLLTHSGSVALLQSSVSSASSTSSLLLRGKSESALSDMSVRSCYPETMSMLKAQAVAKSSSTQPVARSAETPSLATFLSARRSTCMDKSSTVFPMIPNSMYVIDYHHIQSLRQSDHRPVCAQFNVTALALQKDLVDNVLQKVQETLMLKEPNLLEDA</sequence>